<feature type="region of interest" description="Disordered" evidence="6">
    <location>
        <begin position="118"/>
        <end position="141"/>
    </location>
</feature>
<dbReference type="PROSITE" id="PS50863">
    <property type="entry name" value="B3"/>
    <property type="match status" value="1"/>
</dbReference>
<dbReference type="Pfam" id="PF02362">
    <property type="entry name" value="B3"/>
    <property type="match status" value="1"/>
</dbReference>
<comment type="caution">
    <text evidence="8">The sequence shown here is derived from an EMBL/GenBank/DDBJ whole genome shotgun (WGS) entry which is preliminary data.</text>
</comment>
<dbReference type="AlphaFoldDB" id="A0AAW2PZJ9"/>
<dbReference type="CDD" id="cd10017">
    <property type="entry name" value="B3_DNA"/>
    <property type="match status" value="1"/>
</dbReference>
<dbReference type="Gene3D" id="2.40.330.10">
    <property type="entry name" value="DNA-binding pseudobarrel domain"/>
    <property type="match status" value="1"/>
</dbReference>
<dbReference type="GO" id="GO:0005634">
    <property type="term" value="C:nucleus"/>
    <property type="evidence" value="ECO:0007669"/>
    <property type="project" value="UniProtKB-SubCell"/>
</dbReference>
<dbReference type="InterPro" id="IPR015300">
    <property type="entry name" value="DNA-bd_pseudobarrel_sf"/>
</dbReference>
<reference evidence="8" key="2">
    <citation type="journal article" date="2024" name="Plant">
        <title>Genomic evolution and insights into agronomic trait innovations of Sesamum species.</title>
        <authorList>
            <person name="Miao H."/>
            <person name="Wang L."/>
            <person name="Qu L."/>
            <person name="Liu H."/>
            <person name="Sun Y."/>
            <person name="Le M."/>
            <person name="Wang Q."/>
            <person name="Wei S."/>
            <person name="Zheng Y."/>
            <person name="Lin W."/>
            <person name="Duan Y."/>
            <person name="Cao H."/>
            <person name="Xiong S."/>
            <person name="Wang X."/>
            <person name="Wei L."/>
            <person name="Li C."/>
            <person name="Ma Q."/>
            <person name="Ju M."/>
            <person name="Zhao R."/>
            <person name="Li G."/>
            <person name="Mu C."/>
            <person name="Tian Q."/>
            <person name="Mei H."/>
            <person name="Zhang T."/>
            <person name="Gao T."/>
            <person name="Zhang H."/>
        </authorList>
    </citation>
    <scope>NUCLEOTIDE SEQUENCE</scope>
    <source>
        <strain evidence="8">G02</strain>
    </source>
</reference>
<proteinExistence type="predicted"/>
<sequence length="141" mass="16351">MAVTESSENSFIVVIRVSHVYRGFFMSVPTEWARFHLPNKSHDIERRVYSYVWKAKYQYKVYGGGLTGGWKNFFLENFLKEFDICLFDLISGTDDAIILDVKIFRVVEEVIPPSQVMRETSRGTSKRASKFVMDSTSEEDV</sequence>
<dbReference type="PANTHER" id="PTHR31391">
    <property type="entry name" value="B3 DOMAIN-CONTAINING PROTEIN OS11G0197600-RELATED"/>
    <property type="match status" value="1"/>
</dbReference>
<keyword evidence="3" id="KW-0238">DNA-binding</keyword>
<evidence type="ECO:0000256" key="6">
    <source>
        <dbReference type="SAM" id="MobiDB-lite"/>
    </source>
</evidence>
<reference evidence="8" key="1">
    <citation type="submission" date="2020-06" db="EMBL/GenBank/DDBJ databases">
        <authorList>
            <person name="Li T."/>
            <person name="Hu X."/>
            <person name="Zhang T."/>
            <person name="Song X."/>
            <person name="Zhang H."/>
            <person name="Dai N."/>
            <person name="Sheng W."/>
            <person name="Hou X."/>
            <person name="Wei L."/>
        </authorList>
    </citation>
    <scope>NUCLEOTIDE SEQUENCE</scope>
    <source>
        <strain evidence="8">G02</strain>
        <tissue evidence="8">Leaf</tissue>
    </source>
</reference>
<evidence type="ECO:0000256" key="5">
    <source>
        <dbReference type="ARBA" id="ARBA00023242"/>
    </source>
</evidence>
<feature type="domain" description="TF-B3" evidence="7">
    <location>
        <begin position="11"/>
        <end position="107"/>
    </location>
</feature>
<evidence type="ECO:0000256" key="4">
    <source>
        <dbReference type="ARBA" id="ARBA00023163"/>
    </source>
</evidence>
<gene>
    <name evidence="8" type="ORF">Sradi_3761000</name>
</gene>
<evidence type="ECO:0000256" key="3">
    <source>
        <dbReference type="ARBA" id="ARBA00023125"/>
    </source>
</evidence>
<dbReference type="SMART" id="SM01019">
    <property type="entry name" value="B3"/>
    <property type="match status" value="1"/>
</dbReference>
<dbReference type="InterPro" id="IPR003340">
    <property type="entry name" value="B3_DNA-bd"/>
</dbReference>
<evidence type="ECO:0000259" key="7">
    <source>
        <dbReference type="PROSITE" id="PS50863"/>
    </source>
</evidence>
<dbReference type="InterPro" id="IPR044837">
    <property type="entry name" value="REM16-like"/>
</dbReference>
<evidence type="ECO:0000256" key="1">
    <source>
        <dbReference type="ARBA" id="ARBA00004123"/>
    </source>
</evidence>
<keyword evidence="2" id="KW-0805">Transcription regulation</keyword>
<evidence type="ECO:0000256" key="2">
    <source>
        <dbReference type="ARBA" id="ARBA00023015"/>
    </source>
</evidence>
<protein>
    <recommendedName>
        <fullName evidence="7">TF-B3 domain-containing protein</fullName>
    </recommendedName>
</protein>
<dbReference type="GO" id="GO:0003677">
    <property type="term" value="F:DNA binding"/>
    <property type="evidence" value="ECO:0007669"/>
    <property type="project" value="UniProtKB-KW"/>
</dbReference>
<dbReference type="EMBL" id="JACGWJ010000016">
    <property type="protein sequence ID" value="KAL0360765.1"/>
    <property type="molecule type" value="Genomic_DNA"/>
</dbReference>
<accession>A0AAW2PZJ9</accession>
<keyword evidence="5" id="KW-0539">Nucleus</keyword>
<name>A0AAW2PZJ9_SESRA</name>
<dbReference type="SUPFAM" id="SSF101936">
    <property type="entry name" value="DNA-binding pseudobarrel domain"/>
    <property type="match status" value="1"/>
</dbReference>
<dbReference type="PANTHER" id="PTHR31391:SF157">
    <property type="entry name" value="B3 DOMAIN-CONTAINING PROTEIN REM16"/>
    <property type="match status" value="1"/>
</dbReference>
<comment type="subcellular location">
    <subcellularLocation>
        <location evidence="1">Nucleus</location>
    </subcellularLocation>
</comment>
<evidence type="ECO:0000313" key="8">
    <source>
        <dbReference type="EMBL" id="KAL0360765.1"/>
    </source>
</evidence>
<keyword evidence="4" id="KW-0804">Transcription</keyword>
<organism evidence="8">
    <name type="scientific">Sesamum radiatum</name>
    <name type="common">Black benniseed</name>
    <dbReference type="NCBI Taxonomy" id="300843"/>
    <lineage>
        <taxon>Eukaryota</taxon>
        <taxon>Viridiplantae</taxon>
        <taxon>Streptophyta</taxon>
        <taxon>Embryophyta</taxon>
        <taxon>Tracheophyta</taxon>
        <taxon>Spermatophyta</taxon>
        <taxon>Magnoliopsida</taxon>
        <taxon>eudicotyledons</taxon>
        <taxon>Gunneridae</taxon>
        <taxon>Pentapetalae</taxon>
        <taxon>asterids</taxon>
        <taxon>lamiids</taxon>
        <taxon>Lamiales</taxon>
        <taxon>Pedaliaceae</taxon>
        <taxon>Sesamum</taxon>
    </lineage>
</organism>